<evidence type="ECO:0000313" key="6">
    <source>
        <dbReference type="Proteomes" id="UP000594263"/>
    </source>
</evidence>
<comment type="similarity">
    <text evidence="3">Belongs to the iron/ascorbate-dependent oxidoreductase family.</text>
</comment>
<keyword evidence="2 3" id="KW-0408">Iron</keyword>
<dbReference type="SUPFAM" id="SSF51197">
    <property type="entry name" value="Clavaminate synthase-like"/>
    <property type="match status" value="1"/>
</dbReference>
<dbReference type="Pfam" id="PF14226">
    <property type="entry name" value="DIOX_N"/>
    <property type="match status" value="1"/>
</dbReference>
<dbReference type="InterPro" id="IPR005123">
    <property type="entry name" value="Oxoglu/Fe-dep_dioxygenase_dom"/>
</dbReference>
<reference evidence="5" key="1">
    <citation type="submission" date="2021-01" db="UniProtKB">
        <authorList>
            <consortium name="EnsemblPlants"/>
        </authorList>
    </citation>
    <scope>IDENTIFICATION</scope>
</reference>
<dbReference type="InterPro" id="IPR027443">
    <property type="entry name" value="IPNS-like_sf"/>
</dbReference>
<keyword evidence="1 3" id="KW-0479">Metal-binding</keyword>
<dbReference type="EnsemblPlants" id="Kaladp0058s0084.1.v1.1">
    <property type="protein sequence ID" value="Kaladp0058s0084.1.v1.1"/>
    <property type="gene ID" value="Kaladp0058s0084.v1.1"/>
</dbReference>
<dbReference type="Proteomes" id="UP000594263">
    <property type="component" value="Unplaced"/>
</dbReference>
<accession>A0A7N1A0J7</accession>
<dbReference type="OMA" id="TQEEINW"/>
<protein>
    <recommendedName>
        <fullName evidence="4">Fe2OG dioxygenase domain-containing protein</fullName>
    </recommendedName>
</protein>
<dbReference type="GO" id="GO:0046872">
    <property type="term" value="F:metal ion binding"/>
    <property type="evidence" value="ECO:0007669"/>
    <property type="project" value="UniProtKB-KW"/>
</dbReference>
<dbReference type="GO" id="GO:0016491">
    <property type="term" value="F:oxidoreductase activity"/>
    <property type="evidence" value="ECO:0007669"/>
    <property type="project" value="UniProtKB-KW"/>
</dbReference>
<keyword evidence="6" id="KW-1185">Reference proteome</keyword>
<dbReference type="InterPro" id="IPR026992">
    <property type="entry name" value="DIOX_N"/>
</dbReference>
<dbReference type="Gramene" id="Kaladp0058s0084.1.v1.1">
    <property type="protein sequence ID" value="Kaladp0058s0084.1.v1.1"/>
    <property type="gene ID" value="Kaladp0058s0084.v1.1"/>
</dbReference>
<sequence length="354" mass="39193">MSPTISEAYRELPLPPHHIVPIDFGSLKSVPFSHQWFASDTQVGKLSTPSLKPRLDSHAIPVVDLASPDVLERLGRACEEWGVFQVVGHGISSEELEEVESQAERFFALPPEVKARVLRSPDGGAGYGIARISSFFSKFMWHEGFTIMGSSLDYAKQIWPHDYQHFSDVMDEYQKKVKNLSQRLMLQILSSLKVSDLPETSSICPNPATASTALQLNHYPSCPDPDLALGLAPHTDSFLITVLHQARRAHGLQVFNDRAGGWVPVSPLQNALVVNVGDLLHVLSNGRYVSALHRVAVSERSRERVSVAYFYGPAADAEVAPLGAAAPVYRRFKVVDYVKLKARELDKAMSLMRI</sequence>
<evidence type="ECO:0000256" key="3">
    <source>
        <dbReference type="RuleBase" id="RU003682"/>
    </source>
</evidence>
<name>A0A7N1A0J7_KALFE</name>
<evidence type="ECO:0000256" key="1">
    <source>
        <dbReference type="ARBA" id="ARBA00022723"/>
    </source>
</evidence>
<evidence type="ECO:0000313" key="5">
    <source>
        <dbReference type="EnsemblPlants" id="Kaladp0058s0084.1.v1.1"/>
    </source>
</evidence>
<dbReference type="Pfam" id="PF03171">
    <property type="entry name" value="2OG-FeII_Oxy"/>
    <property type="match status" value="1"/>
</dbReference>
<dbReference type="Gene3D" id="2.60.120.330">
    <property type="entry name" value="B-lactam Antibiotic, Isopenicillin N Synthase, Chain"/>
    <property type="match status" value="1"/>
</dbReference>
<dbReference type="InterPro" id="IPR050231">
    <property type="entry name" value="Iron_ascorbate_oxido_reductase"/>
</dbReference>
<proteinExistence type="inferred from homology"/>
<dbReference type="PROSITE" id="PS51471">
    <property type="entry name" value="FE2OG_OXY"/>
    <property type="match status" value="1"/>
</dbReference>
<organism evidence="5 6">
    <name type="scientific">Kalanchoe fedtschenkoi</name>
    <name type="common">Lavender scallops</name>
    <name type="synonym">South American air plant</name>
    <dbReference type="NCBI Taxonomy" id="63787"/>
    <lineage>
        <taxon>Eukaryota</taxon>
        <taxon>Viridiplantae</taxon>
        <taxon>Streptophyta</taxon>
        <taxon>Embryophyta</taxon>
        <taxon>Tracheophyta</taxon>
        <taxon>Spermatophyta</taxon>
        <taxon>Magnoliopsida</taxon>
        <taxon>eudicotyledons</taxon>
        <taxon>Gunneridae</taxon>
        <taxon>Pentapetalae</taxon>
        <taxon>Saxifragales</taxon>
        <taxon>Crassulaceae</taxon>
        <taxon>Kalanchoe</taxon>
    </lineage>
</organism>
<keyword evidence="3" id="KW-0560">Oxidoreductase</keyword>
<dbReference type="PANTHER" id="PTHR47990">
    <property type="entry name" value="2-OXOGLUTARATE (2OG) AND FE(II)-DEPENDENT OXYGENASE SUPERFAMILY PROTEIN-RELATED"/>
    <property type="match status" value="1"/>
</dbReference>
<dbReference type="AlphaFoldDB" id="A0A7N1A0J7"/>
<feature type="domain" description="Fe2OG dioxygenase" evidence="4">
    <location>
        <begin position="209"/>
        <end position="313"/>
    </location>
</feature>
<evidence type="ECO:0000256" key="2">
    <source>
        <dbReference type="ARBA" id="ARBA00023004"/>
    </source>
</evidence>
<dbReference type="InterPro" id="IPR044861">
    <property type="entry name" value="IPNS-like_FE2OG_OXY"/>
</dbReference>
<evidence type="ECO:0000259" key="4">
    <source>
        <dbReference type="PROSITE" id="PS51471"/>
    </source>
</evidence>